<evidence type="ECO:0000313" key="2">
    <source>
        <dbReference type="Proteomes" id="UP000031246"/>
    </source>
</evidence>
<sequence>MKTAMKLFKSKNMDIRKLIILIIGVLSLAACHKDLGNYDINMPVEPKLLNLDSVYTASVGDSLIIKPKIESADAVNIELQWKISVMEGNDVLYTGPALRIIFGLQAKRYSARLTVFNKANGMKYFHNFYVDGGTEFANGTTVLSIENGITQFSFVKPDGSVQARLYRAMQGKDLPPNPTNLFLLRNTFTGSTLLGYWIITKNGGIRLEPNTMQEDPKYPNTLRNNFFTTPDNLEVGSLISHPQGVMMGVVNGKFYGGTTSTWDQAATYGMFGLPADGDYELAPSFVMSFTQAATYFIGFDRNRKQFVRINLYGAPVYFGTQYSVSTTTVFDPVNVGMDLVHLEQLNNADCFAFCKGADGKIYELKFNVQFNGPFTFTPQHKRVFIRQELINENTKWSGAKNGVIYIANGSKVYRYNPVNEELRELATSFTGKTISMLKLSEDEERLMVGTEEAISFLNIATGMNGVFIKKIEGIPGVPVDMAIRK</sequence>
<gene>
    <name evidence="1" type="ORF">OC25_00630</name>
</gene>
<organism evidence="1 2">
    <name type="scientific">Pedobacter kyungheensis</name>
    <dbReference type="NCBI Taxonomy" id="1069985"/>
    <lineage>
        <taxon>Bacteria</taxon>
        <taxon>Pseudomonadati</taxon>
        <taxon>Bacteroidota</taxon>
        <taxon>Sphingobacteriia</taxon>
        <taxon>Sphingobacteriales</taxon>
        <taxon>Sphingobacteriaceae</taxon>
        <taxon>Pedobacter</taxon>
    </lineage>
</organism>
<dbReference type="AlphaFoldDB" id="A0A0C1DS77"/>
<proteinExistence type="predicted"/>
<reference evidence="1 2" key="1">
    <citation type="submission" date="2014-10" db="EMBL/GenBank/DDBJ databases">
        <title>Pedobacter Kyungheensis.</title>
        <authorList>
            <person name="Anderson B.M."/>
            <person name="Newman J.D."/>
        </authorList>
    </citation>
    <scope>NUCLEOTIDE SEQUENCE [LARGE SCALE GENOMIC DNA]</scope>
    <source>
        <strain evidence="1 2">KACC 16221</strain>
    </source>
</reference>
<evidence type="ECO:0000313" key="1">
    <source>
        <dbReference type="EMBL" id="KIA96945.1"/>
    </source>
</evidence>
<dbReference type="InterPro" id="IPR032183">
    <property type="entry name" value="PKD-like"/>
</dbReference>
<dbReference type="Pfam" id="PF16407">
    <property type="entry name" value="PKD_2"/>
    <property type="match status" value="1"/>
</dbReference>
<dbReference type="EMBL" id="JSYN01000001">
    <property type="protein sequence ID" value="KIA96945.1"/>
    <property type="molecule type" value="Genomic_DNA"/>
</dbReference>
<evidence type="ECO:0008006" key="3">
    <source>
        <dbReference type="Google" id="ProtNLM"/>
    </source>
</evidence>
<keyword evidence="2" id="KW-1185">Reference proteome</keyword>
<accession>A0A0C1DS77</accession>
<dbReference type="PROSITE" id="PS51257">
    <property type="entry name" value="PROKAR_LIPOPROTEIN"/>
    <property type="match status" value="1"/>
</dbReference>
<name>A0A0C1DS77_9SPHI</name>
<dbReference type="OrthoDB" id="1095195at2"/>
<protein>
    <recommendedName>
        <fullName evidence="3">PKD-like family protein</fullName>
    </recommendedName>
</protein>
<dbReference type="Proteomes" id="UP000031246">
    <property type="component" value="Unassembled WGS sequence"/>
</dbReference>
<comment type="caution">
    <text evidence="1">The sequence shown here is derived from an EMBL/GenBank/DDBJ whole genome shotgun (WGS) entry which is preliminary data.</text>
</comment>